<organism evidence="1 2">
    <name type="scientific">Claviceps aff. purpurea</name>
    <dbReference type="NCBI Taxonomy" id="1967640"/>
    <lineage>
        <taxon>Eukaryota</taxon>
        <taxon>Fungi</taxon>
        <taxon>Dikarya</taxon>
        <taxon>Ascomycota</taxon>
        <taxon>Pezizomycotina</taxon>
        <taxon>Sordariomycetes</taxon>
        <taxon>Hypocreomycetidae</taxon>
        <taxon>Hypocreales</taxon>
        <taxon>Clavicipitaceae</taxon>
        <taxon>Claviceps</taxon>
    </lineage>
</organism>
<reference evidence="1 2" key="1">
    <citation type="journal article" date="2020" name="bioRxiv">
        <title>Whole genome comparisons of ergot fungi reveals the divergence and evolution of species within the genus Claviceps are the result of varying mechanisms driving genome evolution and host range expansion.</title>
        <authorList>
            <person name="Wyka S.A."/>
            <person name="Mondo S.J."/>
            <person name="Liu M."/>
            <person name="Dettman J."/>
            <person name="Nalam V."/>
            <person name="Broders K.D."/>
        </authorList>
    </citation>
    <scope>NUCLEOTIDE SEQUENCE [LARGE SCALE GENOMIC DNA]</scope>
    <source>
        <strain evidence="1 2">Clav52</strain>
    </source>
</reference>
<protein>
    <submittedName>
        <fullName evidence="1">Uncharacterized protein</fullName>
    </submittedName>
</protein>
<dbReference type="EMBL" id="SRRH01000014">
    <property type="protein sequence ID" value="KAG6303058.1"/>
    <property type="molecule type" value="Genomic_DNA"/>
</dbReference>
<sequence length="78" mass="8138">MTTGTRSSARGWEAPDLESSLSSIRGVSHVLAKLLDPRLVSQAVDVAGELLDVIPLARVEHQAPRLLAGAGGLVVINV</sequence>
<comment type="caution">
    <text evidence="1">The sequence shown here is derived from an EMBL/GenBank/DDBJ whole genome shotgun (WGS) entry which is preliminary data.</text>
</comment>
<evidence type="ECO:0000313" key="2">
    <source>
        <dbReference type="Proteomes" id="UP000707071"/>
    </source>
</evidence>
<name>A0A9P7U508_9HYPO</name>
<gene>
    <name evidence="1" type="ORF">E4U09_001163</name>
</gene>
<evidence type="ECO:0000313" key="1">
    <source>
        <dbReference type="EMBL" id="KAG6303058.1"/>
    </source>
</evidence>
<keyword evidence="2" id="KW-1185">Reference proteome</keyword>
<accession>A0A9P7U508</accession>
<dbReference type="Proteomes" id="UP000707071">
    <property type="component" value="Unassembled WGS sequence"/>
</dbReference>
<dbReference type="AlphaFoldDB" id="A0A9P7U508"/>
<proteinExistence type="predicted"/>